<evidence type="ECO:0000313" key="2">
    <source>
        <dbReference type="Proteomes" id="UP001558613"/>
    </source>
</evidence>
<keyword evidence="2" id="KW-1185">Reference proteome</keyword>
<proteinExistence type="predicted"/>
<name>A0ABR3M7M5_9TELE</name>
<protein>
    <recommendedName>
        <fullName evidence="3">Secreted protein</fullName>
    </recommendedName>
</protein>
<accession>A0ABR3M7M5</accession>
<evidence type="ECO:0008006" key="3">
    <source>
        <dbReference type="Google" id="ProtNLM"/>
    </source>
</evidence>
<organism evidence="1 2">
    <name type="scientific">Cirrhinus molitorella</name>
    <name type="common">mud carp</name>
    <dbReference type="NCBI Taxonomy" id="172907"/>
    <lineage>
        <taxon>Eukaryota</taxon>
        <taxon>Metazoa</taxon>
        <taxon>Chordata</taxon>
        <taxon>Craniata</taxon>
        <taxon>Vertebrata</taxon>
        <taxon>Euteleostomi</taxon>
        <taxon>Actinopterygii</taxon>
        <taxon>Neopterygii</taxon>
        <taxon>Teleostei</taxon>
        <taxon>Ostariophysi</taxon>
        <taxon>Cypriniformes</taxon>
        <taxon>Cyprinidae</taxon>
        <taxon>Labeoninae</taxon>
        <taxon>Labeonini</taxon>
        <taxon>Cirrhinus</taxon>
    </lineage>
</organism>
<dbReference type="Proteomes" id="UP001558613">
    <property type="component" value="Unassembled WGS sequence"/>
</dbReference>
<reference evidence="1 2" key="1">
    <citation type="submission" date="2023-09" db="EMBL/GenBank/DDBJ databases">
        <authorList>
            <person name="Wang M."/>
        </authorList>
    </citation>
    <scope>NUCLEOTIDE SEQUENCE [LARGE SCALE GENOMIC DNA]</scope>
    <source>
        <strain evidence="1">GT-2023</strain>
        <tissue evidence="1">Liver</tissue>
    </source>
</reference>
<dbReference type="EMBL" id="JAYMGO010000015">
    <property type="protein sequence ID" value="KAL1260311.1"/>
    <property type="molecule type" value="Genomic_DNA"/>
</dbReference>
<gene>
    <name evidence="1" type="ORF">QQF64_008138</name>
</gene>
<evidence type="ECO:0000313" key="1">
    <source>
        <dbReference type="EMBL" id="KAL1260311.1"/>
    </source>
</evidence>
<comment type="caution">
    <text evidence="1">The sequence shown here is derived from an EMBL/GenBank/DDBJ whole genome shotgun (WGS) entry which is preliminary data.</text>
</comment>
<sequence>MRSAVLFSVFLADFSREKQHPSLCGLPGVKEHCDTCLVCFCIYGEELPSPSLAFNWESHLAGPGVSCRGLGESRRSAPSLH</sequence>